<evidence type="ECO:0000259" key="3">
    <source>
        <dbReference type="Pfam" id="PF11887"/>
    </source>
</evidence>
<proteinExistence type="predicted"/>
<dbReference type="Proteomes" id="UP000321534">
    <property type="component" value="Unassembled WGS sequence"/>
</dbReference>
<feature type="domain" description="Mce/MlaD" evidence="2">
    <location>
        <begin position="39"/>
        <end position="113"/>
    </location>
</feature>
<dbReference type="InterPro" id="IPR003399">
    <property type="entry name" value="Mce/MlaD"/>
</dbReference>
<feature type="domain" description="Mammalian cell entry C-terminal" evidence="3">
    <location>
        <begin position="121"/>
        <end position="281"/>
    </location>
</feature>
<reference evidence="4 5" key="1">
    <citation type="submission" date="2019-07" db="EMBL/GenBank/DDBJ databases">
        <title>Whole genome shotgun sequence of Terrabacter aerolatus NBRC 106305.</title>
        <authorList>
            <person name="Hosoyama A."/>
            <person name="Uohara A."/>
            <person name="Ohji S."/>
            <person name="Ichikawa N."/>
        </authorList>
    </citation>
    <scope>NUCLEOTIDE SEQUENCE [LARGE SCALE GENOMIC DNA]</scope>
    <source>
        <strain evidence="4 5">NBRC 106305</strain>
    </source>
</reference>
<dbReference type="InterPro" id="IPR024516">
    <property type="entry name" value="Mce_C"/>
</dbReference>
<evidence type="ECO:0000259" key="2">
    <source>
        <dbReference type="Pfam" id="PF02470"/>
    </source>
</evidence>
<dbReference type="PANTHER" id="PTHR33371">
    <property type="entry name" value="INTERMEMBRANE PHOSPHOLIPID TRANSPORT SYSTEM BINDING PROTEIN MLAD-RELATED"/>
    <property type="match status" value="1"/>
</dbReference>
<dbReference type="AlphaFoldDB" id="A0A512D1B2"/>
<dbReference type="EMBL" id="BJYX01000009">
    <property type="protein sequence ID" value="GEO30257.1"/>
    <property type="molecule type" value="Genomic_DNA"/>
</dbReference>
<dbReference type="GO" id="GO:0005576">
    <property type="term" value="C:extracellular region"/>
    <property type="evidence" value="ECO:0007669"/>
    <property type="project" value="TreeGrafter"/>
</dbReference>
<dbReference type="InterPro" id="IPR005693">
    <property type="entry name" value="Mce"/>
</dbReference>
<dbReference type="Pfam" id="PF02470">
    <property type="entry name" value="MlaD"/>
    <property type="match status" value="1"/>
</dbReference>
<dbReference type="NCBIfam" id="TIGR00996">
    <property type="entry name" value="Mtu_fam_mce"/>
    <property type="match status" value="1"/>
</dbReference>
<dbReference type="RefSeq" id="WP_147066080.1">
    <property type="nucleotide sequence ID" value="NZ_BAAARO010000016.1"/>
</dbReference>
<accession>A0A512D1B2</accession>
<dbReference type="OrthoDB" id="4741753at2"/>
<evidence type="ECO:0000313" key="4">
    <source>
        <dbReference type="EMBL" id="GEO30257.1"/>
    </source>
</evidence>
<gene>
    <name evidence="4" type="ORF">TAE01_20670</name>
</gene>
<name>A0A512D1B2_9MICO</name>
<evidence type="ECO:0000256" key="1">
    <source>
        <dbReference type="SAM" id="MobiDB-lite"/>
    </source>
</evidence>
<protein>
    <submittedName>
        <fullName evidence="4">ABC transporter substrate-binding protein</fullName>
    </submittedName>
</protein>
<dbReference type="InterPro" id="IPR052336">
    <property type="entry name" value="MlaD_Phospholipid_Transporter"/>
</dbReference>
<feature type="compositionally biased region" description="Polar residues" evidence="1">
    <location>
        <begin position="392"/>
        <end position="408"/>
    </location>
</feature>
<dbReference type="PANTHER" id="PTHR33371:SF16">
    <property type="entry name" value="MCE-FAMILY PROTEIN MCE3F"/>
    <property type="match status" value="1"/>
</dbReference>
<comment type="caution">
    <text evidence="4">The sequence shown here is derived from an EMBL/GenBank/DDBJ whole genome shotgun (WGS) entry which is preliminary data.</text>
</comment>
<organism evidence="4 5">
    <name type="scientific">Terrabacter aerolatus</name>
    <dbReference type="NCBI Taxonomy" id="422442"/>
    <lineage>
        <taxon>Bacteria</taxon>
        <taxon>Bacillati</taxon>
        <taxon>Actinomycetota</taxon>
        <taxon>Actinomycetes</taxon>
        <taxon>Micrococcales</taxon>
        <taxon>Intrasporangiaceae</taxon>
        <taxon>Terrabacter</taxon>
    </lineage>
</organism>
<keyword evidence="5" id="KW-1185">Reference proteome</keyword>
<evidence type="ECO:0000313" key="5">
    <source>
        <dbReference type="Proteomes" id="UP000321534"/>
    </source>
</evidence>
<feature type="region of interest" description="Disordered" evidence="1">
    <location>
        <begin position="354"/>
        <end position="379"/>
    </location>
</feature>
<sequence>MITRTVRLQLAAFALLSVTLVAILSANYVGLTDKIAGGSYVVSAELAQSGGIFVGAEVTYRGVTVGKVETLRLSGDGVVVDARLDRGTEVPKDTRAVVENRSAVGEQYLDLQPRTAKAPFLAAGDVIPRSSTAFPLRIDQLLQHVNDTVSSVPRGDLVTTVDELDKAFKGGGTDLQRLIDSGNALTSAASEALPQTTRLIDDGRIVLDTQVKSGADIRTSVSGFADVADTLRQSDPDLRLVLDRGSVAVGQLDALISENKQSLAALLANFITIGNVTTARLDGIEQLLVTYPDVVTGGFTVVPGDGTAHFGLVLNVDDPKACEAGYEGTKKIDPHQTTNLPPVNLDAHCAAARGSGTDVRGAQNAPKPTRGGQGGQSYPLAFGATPVALGNQAVTSGSPESLSVQSPVAPTGAGRTDNGTSWLWMMQEALH</sequence>
<feature type="region of interest" description="Disordered" evidence="1">
    <location>
        <begin position="391"/>
        <end position="416"/>
    </location>
</feature>
<dbReference type="Pfam" id="PF11887">
    <property type="entry name" value="Mce4_CUP1"/>
    <property type="match status" value="1"/>
</dbReference>